<evidence type="ECO:0000313" key="2">
    <source>
        <dbReference type="Proteomes" id="UP000886998"/>
    </source>
</evidence>
<evidence type="ECO:0000313" key="1">
    <source>
        <dbReference type="EMBL" id="GFS33876.1"/>
    </source>
</evidence>
<name>A0A8X6I7W1_9ARAC</name>
<dbReference type="OrthoDB" id="6433392at2759"/>
<dbReference type="AlphaFoldDB" id="A0A8X6I7W1"/>
<organism evidence="1 2">
    <name type="scientific">Trichonephila inaurata madagascariensis</name>
    <dbReference type="NCBI Taxonomy" id="2747483"/>
    <lineage>
        <taxon>Eukaryota</taxon>
        <taxon>Metazoa</taxon>
        <taxon>Ecdysozoa</taxon>
        <taxon>Arthropoda</taxon>
        <taxon>Chelicerata</taxon>
        <taxon>Arachnida</taxon>
        <taxon>Araneae</taxon>
        <taxon>Araneomorphae</taxon>
        <taxon>Entelegynae</taxon>
        <taxon>Araneoidea</taxon>
        <taxon>Nephilidae</taxon>
        <taxon>Trichonephila</taxon>
        <taxon>Trichonephila inaurata</taxon>
    </lineage>
</organism>
<protein>
    <submittedName>
        <fullName evidence="1">Uncharacterized protein</fullName>
    </submittedName>
</protein>
<dbReference type="Proteomes" id="UP000886998">
    <property type="component" value="Unassembled WGS sequence"/>
</dbReference>
<proteinExistence type="predicted"/>
<sequence>MSHQPQVDTLRGGYSGTLADCPNPSARSFFRLCEKDIDVFTIMEANLTTENLKYHPFKGFFLYMLAKSRQVARGILISVKN</sequence>
<dbReference type="EMBL" id="BMAV01024543">
    <property type="protein sequence ID" value="GFS33876.1"/>
    <property type="molecule type" value="Genomic_DNA"/>
</dbReference>
<reference evidence="1" key="1">
    <citation type="submission" date="2020-08" db="EMBL/GenBank/DDBJ databases">
        <title>Multicomponent nature underlies the extraordinary mechanical properties of spider dragline silk.</title>
        <authorList>
            <person name="Kono N."/>
            <person name="Nakamura H."/>
            <person name="Mori M."/>
            <person name="Yoshida Y."/>
            <person name="Ohtoshi R."/>
            <person name="Malay A.D."/>
            <person name="Moran D.A.P."/>
            <person name="Tomita M."/>
            <person name="Numata K."/>
            <person name="Arakawa K."/>
        </authorList>
    </citation>
    <scope>NUCLEOTIDE SEQUENCE</scope>
</reference>
<accession>A0A8X6I7W1</accession>
<comment type="caution">
    <text evidence="1">The sequence shown here is derived from an EMBL/GenBank/DDBJ whole genome shotgun (WGS) entry which is preliminary data.</text>
</comment>
<gene>
    <name evidence="1" type="ORF">TNIN_28841</name>
</gene>
<keyword evidence="2" id="KW-1185">Reference proteome</keyword>